<sequence>MVYFIDFLELLFSSPFRNGGIIPCFHSRGFDFHFFAFCLRHTANS</sequence>
<accession>D2ZZX5</accession>
<reference evidence="1 2" key="1">
    <citation type="submission" date="2009-10" db="EMBL/GenBank/DDBJ databases">
        <authorList>
            <person name="Weinstock G."/>
            <person name="Sodergren E."/>
            <person name="Clifton S."/>
            <person name="Fulton L."/>
            <person name="Fulton B."/>
            <person name="Courtney L."/>
            <person name="Fronick C."/>
            <person name="Harrison M."/>
            <person name="Strong C."/>
            <person name="Farmer C."/>
            <person name="Delahaunty K."/>
            <person name="Markovic C."/>
            <person name="Hall O."/>
            <person name="Minx P."/>
            <person name="Tomlinson C."/>
            <person name="Mitreva M."/>
            <person name="Nelson J."/>
            <person name="Hou S."/>
            <person name="Wollam A."/>
            <person name="Pepin K.H."/>
            <person name="Johnson M."/>
            <person name="Bhonagiri V."/>
            <person name="Nash W.E."/>
            <person name="Warren W."/>
            <person name="Chinwalla A."/>
            <person name="Mardis E.R."/>
            <person name="Wilson R.K."/>
        </authorList>
    </citation>
    <scope>NUCLEOTIDE SEQUENCE [LARGE SCALE GENOMIC DNA]</scope>
    <source>
        <strain evidence="2">ATCC 25996 / DSM 4631 / NCTC 10774 / M26</strain>
    </source>
</reference>
<comment type="caution">
    <text evidence="1">The sequence shown here is derived from an EMBL/GenBank/DDBJ whole genome shotgun (WGS) entry which is preliminary data.</text>
</comment>
<evidence type="ECO:0000313" key="1">
    <source>
        <dbReference type="EMBL" id="EFC87326.1"/>
    </source>
</evidence>
<dbReference type="AlphaFoldDB" id="D2ZZX5"/>
<gene>
    <name evidence="1" type="ORF">NEIMUCOT_06209</name>
</gene>
<evidence type="ECO:0000313" key="2">
    <source>
        <dbReference type="Proteomes" id="UP000003344"/>
    </source>
</evidence>
<name>D2ZZX5_NEIM2</name>
<protein>
    <submittedName>
        <fullName evidence="1">Uncharacterized protein</fullName>
    </submittedName>
</protein>
<proteinExistence type="predicted"/>
<dbReference type="EMBL" id="ACDX02000022">
    <property type="protein sequence ID" value="EFC87326.1"/>
    <property type="molecule type" value="Genomic_DNA"/>
</dbReference>
<dbReference type="Proteomes" id="UP000003344">
    <property type="component" value="Unassembled WGS sequence"/>
</dbReference>
<organism evidence="1 2">
    <name type="scientific">Neisseria mucosa (strain ATCC 25996 / DSM 4631 / NCTC 10774 / M26)</name>
    <dbReference type="NCBI Taxonomy" id="546266"/>
    <lineage>
        <taxon>Bacteria</taxon>
        <taxon>Pseudomonadati</taxon>
        <taxon>Pseudomonadota</taxon>
        <taxon>Betaproteobacteria</taxon>
        <taxon>Neisseriales</taxon>
        <taxon>Neisseriaceae</taxon>
        <taxon>Neisseria</taxon>
    </lineage>
</organism>